<evidence type="ECO:0000313" key="4">
    <source>
        <dbReference type="EMBL" id="UYV95967.1"/>
    </source>
</evidence>
<sequence>MAIDKPPRRDDPARRGASPRGDRRSADGGAKEEPQPPRREGSGARSTGPRTGAAAAPTPSGDADKIKGLQKTSGTSPASRPAGSTSAGRGSKSLGAAPATDAAAAADKAADAADTGIKPSTAAKAAKSLDGVAAGAAGGAARKAVEGDGSSAVRRGAARYAGAAASGAVAGAQAGAAAGGVGALPGAAVGAAKNVGLETGKDVVDGASKVTGGGPDAEPADKRLGAGGTGYERTSQKEKDGQLLSKTAKGVAVGSTAVAAPPAAGLLILMAFLKWLKTMFFAMLAMAANAASMIWGFILGIAKAVGHTIVAPFIALGGLVGKAAGAVFGVTVTATVAPVATAASGLATAVAVAAVLSTVLTGVLDQSGLDGGRGSTMTNCIVNTSRNGSGADVPANTEANARAVYSVLKTWGMPEENIAGILGNWSQESGVDPTSVEGIYNEPYQIGPRKQTAWDGNFTHIPGQSHGGIGLGQWSNGRTTMLLDYAKSKNLDWYTIKAQLAFMAEGDNPGDVAVFKDMIKTSQGSPSAAAQHFHDKWERSADNAAQMRERAADAEMWFGKMSGWTVDTSVVGGVQDIVGGIVDTVGSGIRSIFGNCDSGTKVRPGSLVDGGMNAEQAQQLVDLYNQEGDKFLDDKYGAGGPGSCGDNHAMNCVSFSVYFMNKYTSFQQYPPGNGIDTANAIASMTGKQVSSTPTAYSVGSGPGSGSAGHTLVVLGVQGDKVILGEAGYCAFMGRVRVDSAERMKSEGWVFVDVTDLIAKGGELPA</sequence>
<dbReference type="Proteomes" id="UP001163293">
    <property type="component" value="Chromosome"/>
</dbReference>
<dbReference type="RefSeq" id="WP_069694986.1">
    <property type="nucleotide sequence ID" value="NZ_CP043010.1"/>
</dbReference>
<gene>
    <name evidence="4" type="ORF">NL394_12840</name>
</gene>
<feature type="compositionally biased region" description="Basic and acidic residues" evidence="1">
    <location>
        <begin position="1"/>
        <end position="42"/>
    </location>
</feature>
<evidence type="ECO:0000313" key="5">
    <source>
        <dbReference type="Proteomes" id="UP001163293"/>
    </source>
</evidence>
<accession>A0AAX3ED15</accession>
<feature type="transmembrane region" description="Helical" evidence="2">
    <location>
        <begin position="251"/>
        <end position="273"/>
    </location>
</feature>
<evidence type="ECO:0000256" key="1">
    <source>
        <dbReference type="SAM" id="MobiDB-lite"/>
    </source>
</evidence>
<dbReference type="Gene3D" id="1.10.530.10">
    <property type="match status" value="1"/>
</dbReference>
<dbReference type="Pfam" id="PF18013">
    <property type="entry name" value="Phage_lysozyme2"/>
    <property type="match status" value="1"/>
</dbReference>
<evidence type="ECO:0000259" key="3">
    <source>
        <dbReference type="Pfam" id="PF18013"/>
    </source>
</evidence>
<dbReference type="AlphaFoldDB" id="A0AAX3ED15"/>
<feature type="transmembrane region" description="Helical" evidence="2">
    <location>
        <begin position="342"/>
        <end position="364"/>
    </location>
</feature>
<dbReference type="EMBL" id="CP101185">
    <property type="protein sequence ID" value="UYV95967.1"/>
    <property type="molecule type" value="Genomic_DNA"/>
</dbReference>
<feature type="compositionally biased region" description="Polar residues" evidence="1">
    <location>
        <begin position="70"/>
        <end position="88"/>
    </location>
</feature>
<keyword evidence="2" id="KW-0812">Transmembrane</keyword>
<protein>
    <submittedName>
        <fullName evidence="4">Phage tail tip lysozyme</fullName>
    </submittedName>
</protein>
<reference evidence="4" key="1">
    <citation type="submission" date="2022-07" db="EMBL/GenBank/DDBJ databases">
        <authorList>
            <person name="Wu T."/>
        </authorList>
    </citation>
    <scope>NUCLEOTIDE SEQUENCE</scope>
    <source>
        <strain evidence="4">SD-1</strain>
    </source>
</reference>
<feature type="domain" description="Phage tail lysozyme" evidence="3">
    <location>
        <begin position="400"/>
        <end position="561"/>
    </location>
</feature>
<feature type="transmembrane region" description="Helical" evidence="2">
    <location>
        <begin position="279"/>
        <end position="301"/>
    </location>
</feature>
<organism evidence="4 5">
    <name type="scientific">Paenarthrobacter ureafaciens</name>
    <dbReference type="NCBI Taxonomy" id="37931"/>
    <lineage>
        <taxon>Bacteria</taxon>
        <taxon>Bacillati</taxon>
        <taxon>Actinomycetota</taxon>
        <taxon>Actinomycetes</taxon>
        <taxon>Micrococcales</taxon>
        <taxon>Micrococcaceae</taxon>
        <taxon>Paenarthrobacter</taxon>
    </lineage>
</organism>
<keyword evidence="2" id="KW-1133">Transmembrane helix</keyword>
<proteinExistence type="predicted"/>
<dbReference type="InterPro" id="IPR041219">
    <property type="entry name" value="Phage_lysozyme2"/>
</dbReference>
<name>A0AAX3ED15_PAEUR</name>
<evidence type="ECO:0000256" key="2">
    <source>
        <dbReference type="SAM" id="Phobius"/>
    </source>
</evidence>
<feature type="compositionally biased region" description="Low complexity" evidence="1">
    <location>
        <begin position="96"/>
        <end position="107"/>
    </location>
</feature>
<feature type="region of interest" description="Disordered" evidence="1">
    <location>
        <begin position="1"/>
        <end position="115"/>
    </location>
</feature>
<keyword evidence="2" id="KW-0472">Membrane</keyword>
<feature type="compositionally biased region" description="Low complexity" evidence="1">
    <location>
        <begin position="43"/>
        <end position="61"/>
    </location>
</feature>
<feature type="transmembrane region" description="Helical" evidence="2">
    <location>
        <begin position="313"/>
        <end position="336"/>
    </location>
</feature>
<keyword evidence="5" id="KW-1185">Reference proteome</keyword>
<feature type="region of interest" description="Disordered" evidence="1">
    <location>
        <begin position="206"/>
        <end position="239"/>
    </location>
</feature>